<dbReference type="InterPro" id="IPR045189">
    <property type="entry name" value="UBR4-like"/>
</dbReference>
<accession>A0A2I0TBF2</accession>
<dbReference type="AlphaFoldDB" id="A0A2I0TBF2"/>
<evidence type="ECO:0000313" key="2">
    <source>
        <dbReference type="EMBL" id="PKU31124.1"/>
    </source>
</evidence>
<dbReference type="PANTHER" id="PTHR21725:SF1">
    <property type="entry name" value="E3 UBIQUITIN-PROTEIN LIGASE UBR4"/>
    <property type="match status" value="1"/>
</dbReference>
<feature type="domain" description="E3 ubiquitin ligase UBR4 C-terminal" evidence="1">
    <location>
        <begin position="69"/>
        <end position="123"/>
    </location>
</feature>
<dbReference type="GO" id="GO:0005654">
    <property type="term" value="C:nucleoplasm"/>
    <property type="evidence" value="ECO:0007669"/>
    <property type="project" value="TreeGrafter"/>
</dbReference>
<organism evidence="2 3">
    <name type="scientific">Limosa lapponica baueri</name>
    <dbReference type="NCBI Taxonomy" id="1758121"/>
    <lineage>
        <taxon>Eukaryota</taxon>
        <taxon>Metazoa</taxon>
        <taxon>Chordata</taxon>
        <taxon>Craniata</taxon>
        <taxon>Vertebrata</taxon>
        <taxon>Euteleostomi</taxon>
        <taxon>Archelosauria</taxon>
        <taxon>Archosauria</taxon>
        <taxon>Dinosauria</taxon>
        <taxon>Saurischia</taxon>
        <taxon>Theropoda</taxon>
        <taxon>Coelurosauria</taxon>
        <taxon>Aves</taxon>
        <taxon>Neognathae</taxon>
        <taxon>Neoaves</taxon>
        <taxon>Charadriiformes</taxon>
        <taxon>Scolopacidae</taxon>
        <taxon>Limosa</taxon>
    </lineage>
</organism>
<keyword evidence="3" id="KW-1185">Reference proteome</keyword>
<dbReference type="GO" id="GO:0005829">
    <property type="term" value="C:cytosol"/>
    <property type="evidence" value="ECO:0007669"/>
    <property type="project" value="TreeGrafter"/>
</dbReference>
<feature type="domain" description="E3 ubiquitin ligase UBR4 C-terminal" evidence="1">
    <location>
        <begin position="3"/>
        <end position="59"/>
    </location>
</feature>
<dbReference type="GO" id="GO:0004842">
    <property type="term" value="F:ubiquitin-protein transferase activity"/>
    <property type="evidence" value="ECO:0007669"/>
    <property type="project" value="TreeGrafter"/>
</dbReference>
<reference evidence="3" key="1">
    <citation type="submission" date="2017-11" db="EMBL/GenBank/DDBJ databases">
        <authorList>
            <person name="Lima N.C."/>
            <person name="Parody-Merino A.M."/>
            <person name="Battley P.F."/>
            <person name="Fidler A.E."/>
            <person name="Prosdocimi F."/>
        </authorList>
    </citation>
    <scope>NUCLEOTIDE SEQUENCE [LARGE SCALE GENOMIC DNA]</scope>
</reference>
<dbReference type="EMBL" id="KZ513325">
    <property type="protein sequence ID" value="PKU31124.1"/>
    <property type="molecule type" value="Genomic_DNA"/>
</dbReference>
<dbReference type="InterPro" id="IPR025704">
    <property type="entry name" value="E3_Ub_ligase_UBR4_C"/>
</dbReference>
<dbReference type="GO" id="GO:0006511">
    <property type="term" value="P:ubiquitin-dependent protein catabolic process"/>
    <property type="evidence" value="ECO:0007669"/>
    <property type="project" value="TreeGrafter"/>
</dbReference>
<dbReference type="GO" id="GO:0005813">
    <property type="term" value="C:centrosome"/>
    <property type="evidence" value="ECO:0007669"/>
    <property type="project" value="TreeGrafter"/>
</dbReference>
<gene>
    <name evidence="2" type="ORF">llap_18572</name>
</gene>
<dbReference type="Pfam" id="PF13764">
    <property type="entry name" value="E3_UbLigase_R4"/>
    <property type="match status" value="2"/>
</dbReference>
<proteinExistence type="predicted"/>
<protein>
    <submittedName>
        <fullName evidence="2">E3 ubiquitin-protein ligase ubr4</fullName>
    </submittedName>
</protein>
<dbReference type="OrthoDB" id="9027115at2759"/>
<dbReference type="Proteomes" id="UP000233556">
    <property type="component" value="Unassembled WGS sequence"/>
</dbReference>
<reference evidence="3" key="2">
    <citation type="submission" date="2017-12" db="EMBL/GenBank/DDBJ databases">
        <title>Genome sequence of the Bar-tailed Godwit (Limosa lapponica baueri).</title>
        <authorList>
            <person name="Lima N.C.B."/>
            <person name="Parody-Merino A.M."/>
            <person name="Battley P.F."/>
            <person name="Fidler A.E."/>
            <person name="Prosdocimi F."/>
        </authorList>
    </citation>
    <scope>NUCLEOTIDE SEQUENCE [LARGE SCALE GENOMIC DNA]</scope>
</reference>
<name>A0A2I0TBF2_LIMLA</name>
<evidence type="ECO:0000313" key="3">
    <source>
        <dbReference type="Proteomes" id="UP000233556"/>
    </source>
</evidence>
<dbReference type="GO" id="GO:0016020">
    <property type="term" value="C:membrane"/>
    <property type="evidence" value="ECO:0007669"/>
    <property type="project" value="TreeGrafter"/>
</dbReference>
<sequence>MEHPKEKWVESAYEVDGPHYYTVLALHISPPEKWKAMRVEILKRLLVTSHARVVSPGGASSSFVLSIAEKVPTSNTEGGWSYSLAEFIRHNDMPIHEAADKALKTFQEEFMPVETFSEFLDVADRSLDKETRETKGS</sequence>
<dbReference type="PANTHER" id="PTHR21725">
    <property type="entry name" value="E3 UBIQUITIN-PROTEIN LIGASE UBR4"/>
    <property type="match status" value="1"/>
</dbReference>
<evidence type="ECO:0000259" key="1">
    <source>
        <dbReference type="Pfam" id="PF13764"/>
    </source>
</evidence>